<name>A0A8T0A482_9BILA</name>
<comment type="caution">
    <text evidence="1">The sequence shown here is derived from an EMBL/GenBank/DDBJ whole genome shotgun (WGS) entry which is preliminary data.</text>
</comment>
<reference evidence="1" key="1">
    <citation type="journal article" date="2020" name="Ecol. Evol.">
        <title>Genome structure and content of the rice root-knot nematode (Meloidogyne graminicola).</title>
        <authorList>
            <person name="Phan N.T."/>
            <person name="Danchin E.G.J."/>
            <person name="Klopp C."/>
            <person name="Perfus-Barbeoch L."/>
            <person name="Kozlowski D.K."/>
            <person name="Koutsovoulos G.D."/>
            <person name="Lopez-Roques C."/>
            <person name="Bouchez O."/>
            <person name="Zahm M."/>
            <person name="Besnard G."/>
            <person name="Bellafiore S."/>
        </authorList>
    </citation>
    <scope>NUCLEOTIDE SEQUENCE</scope>
    <source>
        <strain evidence="1">VN-18</strain>
    </source>
</reference>
<evidence type="ECO:0000313" key="1">
    <source>
        <dbReference type="EMBL" id="KAF7640116.1"/>
    </source>
</evidence>
<proteinExistence type="predicted"/>
<accession>A0A8T0A482</accession>
<dbReference type="Gene3D" id="2.60.120.920">
    <property type="match status" value="2"/>
</dbReference>
<organism evidence="1 2">
    <name type="scientific">Meloidogyne graminicola</name>
    <dbReference type="NCBI Taxonomy" id="189291"/>
    <lineage>
        <taxon>Eukaryota</taxon>
        <taxon>Metazoa</taxon>
        <taxon>Ecdysozoa</taxon>
        <taxon>Nematoda</taxon>
        <taxon>Chromadorea</taxon>
        <taxon>Rhabditida</taxon>
        <taxon>Tylenchina</taxon>
        <taxon>Tylenchomorpha</taxon>
        <taxon>Tylenchoidea</taxon>
        <taxon>Meloidogynidae</taxon>
        <taxon>Meloidogyninae</taxon>
        <taxon>Meloidogyne</taxon>
    </lineage>
</organism>
<evidence type="ECO:0000313" key="2">
    <source>
        <dbReference type="Proteomes" id="UP000605970"/>
    </source>
</evidence>
<evidence type="ECO:0008006" key="3">
    <source>
        <dbReference type="Google" id="ProtNLM"/>
    </source>
</evidence>
<protein>
    <recommendedName>
        <fullName evidence="3">SPRY domain-containing protein</fullName>
    </recommendedName>
</protein>
<dbReference type="CDD" id="cd12885">
    <property type="entry name" value="SPRY_RanBP_like"/>
    <property type="match status" value="1"/>
</dbReference>
<dbReference type="OrthoDB" id="25503at2759"/>
<dbReference type="EMBL" id="JABEBT010000002">
    <property type="protein sequence ID" value="KAF7640116.1"/>
    <property type="molecule type" value="Genomic_DNA"/>
</dbReference>
<keyword evidence="2" id="KW-1185">Reference proteome</keyword>
<dbReference type="InterPro" id="IPR043136">
    <property type="entry name" value="B30.2/SPRY_sf"/>
</dbReference>
<dbReference type="Proteomes" id="UP000605970">
    <property type="component" value="Unassembled WGS sequence"/>
</dbReference>
<dbReference type="InterPro" id="IPR044736">
    <property type="entry name" value="Gid1/RanBPM/SPLA_SPRY"/>
</dbReference>
<sequence length="507" mass="58336">MLLSKEYKVNNKGIRLYAKNSFNRKDCYSKRYSLFYYEVKMIKETNDYCCAAIGFNDKSSRIFLCNNIMSHCEDYQKFSWKDGDVFGCGVVFQPNKESNTIVFFTKNGNKISNPIFLEEIDKLIPKIGLKAISVEVNFGYDLATKPFIYDMKAKHNKEIEDLKEINDKLAKAVLCFKKTDKLALFVLIPNKIIIHETSTCCDKKCINTNLITGTCKFKYGYVNVRYNGKIKIFFIRGINSYVGIGLGTTCANIFLCNNNTVWQDNQKFSWKDGDVFGCGAIFKPNKESNIIVFFTKNGQKLHFILIPNKINRVSNGRENTCCKKKCINNNFKNGTCASKNGYVNIWSNGQIQYFLTQKKGKINNWIWLFAQNSFTRANCCTKSNNSLFYYEVKITKYTYKECYAGIGFDKEAARIFLNNNKICQGYQQFSWIDGDVFGCGVIFQSNKKLYTIVFFTKNGEKIGYPIFLEEIDELCPLIGVMACSIETNFGYDLAAKPFLYDVNKHFC</sequence>
<gene>
    <name evidence="1" type="ORF">Mgra_00000562</name>
</gene>
<dbReference type="PANTHER" id="PTHR12864">
    <property type="entry name" value="RAN BINDING PROTEIN 9-RELATED"/>
    <property type="match status" value="1"/>
</dbReference>
<dbReference type="InterPro" id="IPR050618">
    <property type="entry name" value="Ubq-SigPath_Reg"/>
</dbReference>
<dbReference type="AlphaFoldDB" id="A0A8T0A482"/>